<evidence type="ECO:0000256" key="8">
    <source>
        <dbReference type="SAM" id="MobiDB-lite"/>
    </source>
</evidence>
<sequence length="239" mass="25425">METTSARTTPTPTTAPPPRLSRDGSVHVTDERINTVSHLAASCFALVGGAVLVTQAVTQGDLWKIVGLSVYAASVLLLFVASTLHHGIDRGPRVNGVLRTLDYASVFVLIAGSVTPLVLVLFRNAFGWAVLGAVWAVAAVGIALRSALRELPKYVTNTLYIAMGWMPVVLVGAGVTLPVGAYVLMAAGGLVYSIGFVVFVVERPNPLPGVLGFHEIWHVLVVLASVLHYLLMYRYVLPA</sequence>
<evidence type="ECO:0000256" key="4">
    <source>
        <dbReference type="ARBA" id="ARBA00022692"/>
    </source>
</evidence>
<feature type="transmembrane region" description="Helical" evidence="9">
    <location>
        <begin position="154"/>
        <end position="175"/>
    </location>
</feature>
<feature type="binding site" evidence="7">
    <location>
        <position position="218"/>
    </location>
    <ligand>
        <name>Zn(2+)</name>
        <dbReference type="ChEBI" id="CHEBI:29105"/>
    </ligand>
</feature>
<evidence type="ECO:0000313" key="11">
    <source>
        <dbReference type="Proteomes" id="UP000320461"/>
    </source>
</evidence>
<evidence type="ECO:0000313" key="10">
    <source>
        <dbReference type="EMBL" id="GEA83816.1"/>
    </source>
</evidence>
<name>A0A4Y3KJL2_9CELL</name>
<reference evidence="10 11" key="1">
    <citation type="submission" date="2019-06" db="EMBL/GenBank/DDBJ databases">
        <title>Whole genome shotgun sequence of Cellulomonas gelida NBRC 3748.</title>
        <authorList>
            <person name="Hosoyama A."/>
            <person name="Uohara A."/>
            <person name="Ohji S."/>
            <person name="Ichikawa N."/>
        </authorList>
    </citation>
    <scope>NUCLEOTIDE SEQUENCE [LARGE SCALE GENOMIC DNA]</scope>
    <source>
        <strain evidence="10 11">NBRC 3748</strain>
    </source>
</reference>
<dbReference type="Proteomes" id="UP000320461">
    <property type="component" value="Unassembled WGS sequence"/>
</dbReference>
<keyword evidence="6 9" id="KW-0472">Membrane</keyword>
<dbReference type="EMBL" id="BJLQ01000007">
    <property type="protein sequence ID" value="GEA83816.1"/>
    <property type="molecule type" value="Genomic_DNA"/>
</dbReference>
<comment type="similarity">
    <text evidence="2">Belongs to the UPF0073 (Hly-III) family.</text>
</comment>
<evidence type="ECO:0000256" key="3">
    <source>
        <dbReference type="ARBA" id="ARBA00022475"/>
    </source>
</evidence>
<dbReference type="PANTHER" id="PTHR20855:SF3">
    <property type="entry name" value="LD03007P"/>
    <property type="match status" value="1"/>
</dbReference>
<dbReference type="OrthoDB" id="9813689at2"/>
<dbReference type="GO" id="GO:0046872">
    <property type="term" value="F:metal ion binding"/>
    <property type="evidence" value="ECO:0007669"/>
    <property type="project" value="UniProtKB-KW"/>
</dbReference>
<keyword evidence="5 9" id="KW-1133">Transmembrane helix</keyword>
<proteinExistence type="inferred from homology"/>
<evidence type="ECO:0000256" key="5">
    <source>
        <dbReference type="ARBA" id="ARBA00022989"/>
    </source>
</evidence>
<keyword evidence="3" id="KW-1003">Cell membrane</keyword>
<evidence type="ECO:0000256" key="2">
    <source>
        <dbReference type="ARBA" id="ARBA00008488"/>
    </source>
</evidence>
<keyword evidence="4 9" id="KW-0812">Transmembrane</keyword>
<evidence type="ECO:0000256" key="9">
    <source>
        <dbReference type="SAM" id="Phobius"/>
    </source>
</evidence>
<dbReference type="NCBIfam" id="TIGR01065">
    <property type="entry name" value="hlyIII"/>
    <property type="match status" value="1"/>
</dbReference>
<feature type="transmembrane region" description="Helical" evidence="9">
    <location>
        <begin position="216"/>
        <end position="236"/>
    </location>
</feature>
<evidence type="ECO:0000256" key="7">
    <source>
        <dbReference type="PIRSR" id="PIRSR604254-1"/>
    </source>
</evidence>
<evidence type="ECO:0000256" key="1">
    <source>
        <dbReference type="ARBA" id="ARBA00004651"/>
    </source>
</evidence>
<dbReference type="GO" id="GO:0140911">
    <property type="term" value="F:pore-forming activity"/>
    <property type="evidence" value="ECO:0007669"/>
    <property type="project" value="InterPro"/>
</dbReference>
<keyword evidence="7" id="KW-0862">Zinc</keyword>
<feature type="transmembrane region" description="Helical" evidence="9">
    <location>
        <begin position="129"/>
        <end position="148"/>
    </location>
</feature>
<dbReference type="GO" id="GO:0005886">
    <property type="term" value="C:plasma membrane"/>
    <property type="evidence" value="ECO:0007669"/>
    <property type="project" value="UniProtKB-SubCell"/>
</dbReference>
<feature type="compositionally biased region" description="Low complexity" evidence="8">
    <location>
        <begin position="1"/>
        <end position="12"/>
    </location>
</feature>
<feature type="transmembrane region" description="Helical" evidence="9">
    <location>
        <begin position="65"/>
        <end position="84"/>
    </location>
</feature>
<gene>
    <name evidence="10" type="ORF">CGE01nite_10670</name>
</gene>
<keyword evidence="7" id="KW-0479">Metal-binding</keyword>
<evidence type="ECO:0000256" key="6">
    <source>
        <dbReference type="ARBA" id="ARBA00023136"/>
    </source>
</evidence>
<feature type="transmembrane region" description="Helical" evidence="9">
    <location>
        <begin position="182"/>
        <end position="201"/>
    </location>
</feature>
<protein>
    <submittedName>
        <fullName evidence="10">Hemolysin III family protein</fullName>
    </submittedName>
</protein>
<dbReference type="RefSeq" id="WP_048344038.1">
    <property type="nucleotide sequence ID" value="NZ_BJLQ01000007.1"/>
</dbReference>
<feature type="region of interest" description="Disordered" evidence="8">
    <location>
        <begin position="1"/>
        <end position="24"/>
    </location>
</feature>
<comment type="caution">
    <text evidence="10">The sequence shown here is derived from an EMBL/GenBank/DDBJ whole genome shotgun (WGS) entry which is preliminary data.</text>
</comment>
<feature type="transmembrane region" description="Helical" evidence="9">
    <location>
        <begin position="104"/>
        <end position="122"/>
    </location>
</feature>
<dbReference type="PANTHER" id="PTHR20855">
    <property type="entry name" value="ADIPOR/PROGESTIN RECEPTOR-RELATED"/>
    <property type="match status" value="1"/>
</dbReference>
<keyword evidence="11" id="KW-1185">Reference proteome</keyword>
<comment type="subcellular location">
    <subcellularLocation>
        <location evidence="1">Cell membrane</location>
        <topology evidence="1">Multi-pass membrane protein</topology>
    </subcellularLocation>
</comment>
<feature type="binding site" evidence="7">
    <location>
        <position position="86"/>
    </location>
    <ligand>
        <name>Zn(2+)</name>
        <dbReference type="ChEBI" id="CHEBI:29105"/>
    </ligand>
</feature>
<accession>A0A4Y3KJL2</accession>
<feature type="binding site" evidence="7">
    <location>
        <position position="214"/>
    </location>
    <ligand>
        <name>Zn(2+)</name>
        <dbReference type="ChEBI" id="CHEBI:29105"/>
    </ligand>
</feature>
<dbReference type="Pfam" id="PF03006">
    <property type="entry name" value="HlyIII"/>
    <property type="match status" value="1"/>
</dbReference>
<organism evidence="10 11">
    <name type="scientific">Cellulomonas gelida</name>
    <dbReference type="NCBI Taxonomy" id="1712"/>
    <lineage>
        <taxon>Bacteria</taxon>
        <taxon>Bacillati</taxon>
        <taxon>Actinomycetota</taxon>
        <taxon>Actinomycetes</taxon>
        <taxon>Micrococcales</taxon>
        <taxon>Cellulomonadaceae</taxon>
        <taxon>Cellulomonas</taxon>
    </lineage>
</organism>
<dbReference type="InterPro" id="IPR004254">
    <property type="entry name" value="AdipoR/HlyIII-related"/>
</dbReference>
<dbReference type="AlphaFoldDB" id="A0A4Y3KJL2"/>
<dbReference type="InterPro" id="IPR005744">
    <property type="entry name" value="Hy-lIII"/>
</dbReference>